<evidence type="ECO:0000256" key="7">
    <source>
        <dbReference type="RuleBase" id="RU363032"/>
    </source>
</evidence>
<dbReference type="RefSeq" id="WP_369777106.1">
    <property type="nucleotide sequence ID" value="NZ_CP165727.1"/>
</dbReference>
<feature type="domain" description="ABC transmembrane type-1" evidence="8">
    <location>
        <begin position="64"/>
        <end position="272"/>
    </location>
</feature>
<protein>
    <submittedName>
        <fullName evidence="9">Carbohydrate ABC transporter permease</fullName>
    </submittedName>
</protein>
<evidence type="ECO:0000259" key="8">
    <source>
        <dbReference type="PROSITE" id="PS50928"/>
    </source>
</evidence>
<dbReference type="PANTHER" id="PTHR43227">
    <property type="entry name" value="BLL4140 PROTEIN"/>
    <property type="match status" value="1"/>
</dbReference>
<dbReference type="InterPro" id="IPR050809">
    <property type="entry name" value="UgpAE/MalFG_permease"/>
</dbReference>
<evidence type="ECO:0000256" key="3">
    <source>
        <dbReference type="ARBA" id="ARBA00022475"/>
    </source>
</evidence>
<dbReference type="AlphaFoldDB" id="A0AB39Y0J0"/>
<accession>A0AB39Y0J0</accession>
<dbReference type="EMBL" id="CP165727">
    <property type="protein sequence ID" value="XDV62586.1"/>
    <property type="molecule type" value="Genomic_DNA"/>
</dbReference>
<evidence type="ECO:0000313" key="9">
    <source>
        <dbReference type="EMBL" id="XDV62586.1"/>
    </source>
</evidence>
<comment type="subcellular location">
    <subcellularLocation>
        <location evidence="1 7">Cell membrane</location>
        <topology evidence="1 7">Multi-pass membrane protein</topology>
    </subcellularLocation>
</comment>
<keyword evidence="5 7" id="KW-1133">Transmembrane helix</keyword>
<dbReference type="PROSITE" id="PS50928">
    <property type="entry name" value="ABC_TM1"/>
    <property type="match status" value="1"/>
</dbReference>
<dbReference type="InterPro" id="IPR035906">
    <property type="entry name" value="MetI-like_sf"/>
</dbReference>
<evidence type="ECO:0000256" key="1">
    <source>
        <dbReference type="ARBA" id="ARBA00004651"/>
    </source>
</evidence>
<keyword evidence="2 7" id="KW-0813">Transport</keyword>
<dbReference type="CDD" id="cd06261">
    <property type="entry name" value="TM_PBP2"/>
    <property type="match status" value="1"/>
</dbReference>
<feature type="transmembrane region" description="Helical" evidence="7">
    <location>
        <begin position="63"/>
        <end position="86"/>
    </location>
</feature>
<keyword evidence="6 7" id="KW-0472">Membrane</keyword>
<keyword evidence="3" id="KW-1003">Cell membrane</keyword>
<feature type="transmembrane region" description="Helical" evidence="7">
    <location>
        <begin position="98"/>
        <end position="118"/>
    </location>
</feature>
<dbReference type="Pfam" id="PF00528">
    <property type="entry name" value="BPD_transp_1"/>
    <property type="match status" value="1"/>
</dbReference>
<sequence>MAPFFLLFALVTLAPIGYAAWLSLFRAEQSGLGFGGARQVFSGIGNYTKALSDPLFLASFRHVAVYCLLYIPVMVGGALVLALLLDSALARARRFFQIAFYLPHAVPGLIAAMIWLYLYTPGLSPVLDVLDSAGISWNFFGRDEALLSVVNVSAWQWMGYNMIIFYAGLQAVPRETLEAATMDGAGAVRTAFQVKVPSIRPTIILTVLFTCVGAVQLFDAPQLLQLRATEMGESWSPTMYIFSAAFKGHDYGLAAASALLLALAAGAASYVVTKLGNRWRSA</sequence>
<dbReference type="Gene3D" id="1.10.3720.10">
    <property type="entry name" value="MetI-like"/>
    <property type="match status" value="1"/>
</dbReference>
<feature type="transmembrane region" description="Helical" evidence="7">
    <location>
        <begin position="199"/>
        <end position="218"/>
    </location>
</feature>
<comment type="similarity">
    <text evidence="7">Belongs to the binding-protein-dependent transport system permease family.</text>
</comment>
<dbReference type="GO" id="GO:0055085">
    <property type="term" value="P:transmembrane transport"/>
    <property type="evidence" value="ECO:0007669"/>
    <property type="project" value="InterPro"/>
</dbReference>
<feature type="transmembrane region" description="Helical" evidence="7">
    <location>
        <begin position="251"/>
        <end position="272"/>
    </location>
</feature>
<dbReference type="SUPFAM" id="SSF161098">
    <property type="entry name" value="MetI-like"/>
    <property type="match status" value="1"/>
</dbReference>
<evidence type="ECO:0000256" key="6">
    <source>
        <dbReference type="ARBA" id="ARBA00023136"/>
    </source>
</evidence>
<dbReference type="GO" id="GO:0005886">
    <property type="term" value="C:plasma membrane"/>
    <property type="evidence" value="ECO:0007669"/>
    <property type="project" value="UniProtKB-SubCell"/>
</dbReference>
<evidence type="ECO:0000256" key="2">
    <source>
        <dbReference type="ARBA" id="ARBA00022448"/>
    </source>
</evidence>
<feature type="transmembrane region" description="Helical" evidence="7">
    <location>
        <begin position="154"/>
        <end position="172"/>
    </location>
</feature>
<dbReference type="PANTHER" id="PTHR43227:SF8">
    <property type="entry name" value="DIACETYLCHITOBIOSE UPTAKE SYSTEM PERMEASE PROTEIN DASB"/>
    <property type="match status" value="1"/>
</dbReference>
<organism evidence="9">
    <name type="scientific">Streptomyces sp. R33</name>
    <dbReference type="NCBI Taxonomy" id="3238629"/>
    <lineage>
        <taxon>Bacteria</taxon>
        <taxon>Bacillati</taxon>
        <taxon>Actinomycetota</taxon>
        <taxon>Actinomycetes</taxon>
        <taxon>Kitasatosporales</taxon>
        <taxon>Streptomycetaceae</taxon>
        <taxon>Streptomyces</taxon>
    </lineage>
</organism>
<evidence type="ECO:0000256" key="5">
    <source>
        <dbReference type="ARBA" id="ARBA00022989"/>
    </source>
</evidence>
<proteinExistence type="inferred from homology"/>
<name>A0AB39Y0J0_9ACTN</name>
<reference evidence="9" key="1">
    <citation type="submission" date="2024-08" db="EMBL/GenBank/DDBJ databases">
        <authorList>
            <person name="Yu S.T."/>
        </authorList>
    </citation>
    <scope>NUCLEOTIDE SEQUENCE</scope>
    <source>
        <strain evidence="9">R33</strain>
    </source>
</reference>
<gene>
    <name evidence="9" type="ORF">AB5J51_06365</name>
</gene>
<evidence type="ECO:0000256" key="4">
    <source>
        <dbReference type="ARBA" id="ARBA00022692"/>
    </source>
</evidence>
<keyword evidence="4 7" id="KW-0812">Transmembrane</keyword>
<dbReference type="InterPro" id="IPR000515">
    <property type="entry name" value="MetI-like"/>
</dbReference>